<dbReference type="EMBL" id="FRAE01000006">
    <property type="protein sequence ID" value="SHJ51875.1"/>
    <property type="molecule type" value="Genomic_DNA"/>
</dbReference>
<dbReference type="CDD" id="cd16332">
    <property type="entry name" value="Prp-like"/>
    <property type="match status" value="1"/>
</dbReference>
<comment type="similarity">
    <text evidence="5">Belongs to the Prp family.</text>
</comment>
<dbReference type="GO" id="GO:0006508">
    <property type="term" value="P:proteolysis"/>
    <property type="evidence" value="ECO:0007669"/>
    <property type="project" value="UniProtKB-KW"/>
</dbReference>
<dbReference type="OrthoDB" id="48998at2"/>
<evidence type="ECO:0000256" key="6">
    <source>
        <dbReference type="ARBA" id="ARBA00044538"/>
    </source>
</evidence>
<gene>
    <name evidence="7" type="ORF">SAMN02744037_00224</name>
</gene>
<keyword evidence="4" id="KW-0788">Thiol protease</keyword>
<accession>A0A1M6JYW8</accession>
<dbReference type="Proteomes" id="UP000242497">
    <property type="component" value="Unassembled WGS sequence"/>
</dbReference>
<dbReference type="PANTHER" id="PTHR39178:SF1">
    <property type="entry name" value="RIBOSOMAL-PROCESSING CYSTEINE PROTEASE PRP"/>
    <property type="match status" value="1"/>
</dbReference>
<dbReference type="RefSeq" id="WP_072886569.1">
    <property type="nucleotide sequence ID" value="NZ_FRAE01000006.1"/>
</dbReference>
<dbReference type="InterPro" id="IPR036764">
    <property type="entry name" value="Peptidase_Prp_sf"/>
</dbReference>
<keyword evidence="3" id="KW-0378">Hydrolase</keyword>
<dbReference type="GO" id="GO:0008234">
    <property type="term" value="F:cysteine-type peptidase activity"/>
    <property type="evidence" value="ECO:0007669"/>
    <property type="project" value="UniProtKB-KW"/>
</dbReference>
<keyword evidence="2" id="KW-0645">Protease</keyword>
<dbReference type="STRING" id="1123349.SAMN02744037_00224"/>
<evidence type="ECO:0000256" key="3">
    <source>
        <dbReference type="ARBA" id="ARBA00022801"/>
    </source>
</evidence>
<evidence type="ECO:0000313" key="7">
    <source>
        <dbReference type="EMBL" id="SHJ51875.1"/>
    </source>
</evidence>
<keyword evidence="1" id="KW-0690">Ribosome biogenesis</keyword>
<dbReference type="Pfam" id="PF04327">
    <property type="entry name" value="Peptidase_Prp"/>
    <property type="match status" value="1"/>
</dbReference>
<evidence type="ECO:0000256" key="5">
    <source>
        <dbReference type="ARBA" id="ARBA00044503"/>
    </source>
</evidence>
<evidence type="ECO:0000256" key="4">
    <source>
        <dbReference type="ARBA" id="ARBA00022807"/>
    </source>
</evidence>
<sequence length="110" mass="12024">MIKVVIKRNSKGKIVGFSINGHAGFAKHGEDIVCAAVSVLAQTAVIGIHDYAKVNCQFNIDDGKLECKIPCDISNEKRVQTDAILETMALGLKNIKEGYSSYIKIKEEEV</sequence>
<dbReference type="PANTHER" id="PTHR39178">
    <property type="entry name" value="HYPOTHETICAL RIBOSOME-ASSOCIATED PROTEIN"/>
    <property type="match status" value="1"/>
</dbReference>
<reference evidence="8" key="1">
    <citation type="submission" date="2016-11" db="EMBL/GenBank/DDBJ databases">
        <authorList>
            <person name="Varghese N."/>
            <person name="Submissions S."/>
        </authorList>
    </citation>
    <scope>NUCLEOTIDE SEQUENCE [LARGE SCALE GENOMIC DNA]</scope>
    <source>
        <strain evidence="8">DSM 15518</strain>
    </source>
</reference>
<dbReference type="InterPro" id="IPR007422">
    <property type="entry name" value="Peptidase_Prp"/>
</dbReference>
<evidence type="ECO:0000256" key="2">
    <source>
        <dbReference type="ARBA" id="ARBA00022670"/>
    </source>
</evidence>
<dbReference type="GO" id="GO:0042254">
    <property type="term" value="P:ribosome biogenesis"/>
    <property type="evidence" value="ECO:0007669"/>
    <property type="project" value="UniProtKB-KW"/>
</dbReference>
<proteinExistence type="inferred from homology"/>
<name>A0A1M6JYW8_9FIRM</name>
<organism evidence="7 8">
    <name type="scientific">Tepidibacter formicigenes DSM 15518</name>
    <dbReference type="NCBI Taxonomy" id="1123349"/>
    <lineage>
        <taxon>Bacteria</taxon>
        <taxon>Bacillati</taxon>
        <taxon>Bacillota</taxon>
        <taxon>Clostridia</taxon>
        <taxon>Peptostreptococcales</taxon>
        <taxon>Peptostreptococcaceae</taxon>
        <taxon>Tepidibacter</taxon>
    </lineage>
</organism>
<evidence type="ECO:0000313" key="8">
    <source>
        <dbReference type="Proteomes" id="UP000242497"/>
    </source>
</evidence>
<keyword evidence="8" id="KW-1185">Reference proteome</keyword>
<protein>
    <recommendedName>
        <fullName evidence="6">Ribosomal processing cysteine protease Prp</fullName>
    </recommendedName>
</protein>
<dbReference type="Gene3D" id="3.30.70.1490">
    <property type="entry name" value="Cysteine protease Prp"/>
    <property type="match status" value="1"/>
</dbReference>
<dbReference type="AlphaFoldDB" id="A0A1M6JYW8"/>
<evidence type="ECO:0000256" key="1">
    <source>
        <dbReference type="ARBA" id="ARBA00022517"/>
    </source>
</evidence>
<dbReference type="SUPFAM" id="SSF118010">
    <property type="entry name" value="TM1457-like"/>
    <property type="match status" value="1"/>
</dbReference>